<evidence type="ECO:0000256" key="10">
    <source>
        <dbReference type="ARBA" id="ARBA00023136"/>
    </source>
</evidence>
<keyword evidence="3" id="KW-0813">Transport</keyword>
<keyword evidence="6 12" id="KW-0812">Transmembrane</keyword>
<feature type="transmembrane region" description="Helical" evidence="12">
    <location>
        <begin position="101"/>
        <end position="126"/>
    </location>
</feature>
<feature type="transmembrane region" description="Helical" evidence="12">
    <location>
        <begin position="382"/>
        <end position="405"/>
    </location>
</feature>
<evidence type="ECO:0000256" key="5">
    <source>
        <dbReference type="ARBA" id="ARBA00022475"/>
    </source>
</evidence>
<organism evidence="14 15">
    <name type="scientific">Commensalibacter melissae</name>
    <dbReference type="NCBI Taxonomy" id="2070537"/>
    <lineage>
        <taxon>Bacteria</taxon>
        <taxon>Pseudomonadati</taxon>
        <taxon>Pseudomonadota</taxon>
        <taxon>Alphaproteobacteria</taxon>
        <taxon>Acetobacterales</taxon>
        <taxon>Acetobacteraceae</taxon>
    </lineage>
</organism>
<proteinExistence type="inferred from homology"/>
<evidence type="ECO:0000313" key="15">
    <source>
        <dbReference type="Proteomes" id="UP000247565"/>
    </source>
</evidence>
<feature type="transmembrane region" description="Helical" evidence="12">
    <location>
        <begin position="294"/>
        <end position="316"/>
    </location>
</feature>
<evidence type="ECO:0000259" key="13">
    <source>
        <dbReference type="Pfam" id="PF00999"/>
    </source>
</evidence>
<keyword evidence="8" id="KW-0915">Sodium</keyword>
<dbReference type="GO" id="GO:0015385">
    <property type="term" value="F:sodium:proton antiporter activity"/>
    <property type="evidence" value="ECO:0007669"/>
    <property type="project" value="InterPro"/>
</dbReference>
<comment type="caution">
    <text evidence="14">The sequence shown here is derived from an EMBL/GenBank/DDBJ whole genome shotgun (WGS) entry which is preliminary data.</text>
</comment>
<feature type="transmembrane region" description="Helical" evidence="12">
    <location>
        <begin position="234"/>
        <end position="251"/>
    </location>
</feature>
<accession>A0A318MXU2</accession>
<keyword evidence="10 12" id="KW-0472">Membrane</keyword>
<evidence type="ECO:0000256" key="8">
    <source>
        <dbReference type="ARBA" id="ARBA00023053"/>
    </source>
</evidence>
<feature type="transmembrane region" description="Helical" evidence="12">
    <location>
        <begin position="322"/>
        <end position="343"/>
    </location>
</feature>
<reference evidence="14 15" key="1">
    <citation type="submission" date="2018-05" db="EMBL/GenBank/DDBJ databases">
        <title>Reference genomes for bee gut microbiota database.</title>
        <authorList>
            <person name="Ellegaard K.M."/>
        </authorList>
    </citation>
    <scope>NUCLEOTIDE SEQUENCE [LARGE SCALE GENOMIC DNA]</scope>
    <source>
        <strain evidence="14 15">ESL0284</strain>
    </source>
</reference>
<feature type="transmembrane region" description="Helical" evidence="12">
    <location>
        <begin position="72"/>
        <end position="89"/>
    </location>
</feature>
<dbReference type="InterPro" id="IPR018422">
    <property type="entry name" value="Cation/H_exchanger_CPA1"/>
</dbReference>
<feature type="transmembrane region" description="Helical" evidence="12">
    <location>
        <begin position="29"/>
        <end position="51"/>
    </location>
</feature>
<dbReference type="GO" id="GO:0005886">
    <property type="term" value="C:plasma membrane"/>
    <property type="evidence" value="ECO:0007669"/>
    <property type="project" value="UniProtKB-SubCell"/>
</dbReference>
<dbReference type="OrthoDB" id="9774146at2"/>
<evidence type="ECO:0000256" key="4">
    <source>
        <dbReference type="ARBA" id="ARBA00022449"/>
    </source>
</evidence>
<keyword evidence="4" id="KW-0050">Antiport</keyword>
<keyword evidence="5" id="KW-1003">Cell membrane</keyword>
<protein>
    <submittedName>
        <fullName evidence="14">Sodium:proton antiporter</fullName>
    </submittedName>
</protein>
<dbReference type="RefSeq" id="WP_110438041.1">
    <property type="nucleotide sequence ID" value="NZ_CP046393.1"/>
</dbReference>
<sequence length="414" mass="45477">MSILTLISLLFLLTAICGAINLKYLKLPMTIGIMIAAFIFSIILFISDYFLSFVSGYSFAQKIISQINFPTLLLNGALAFLLFAGSLQISLHELWKARYNIASLTIIGTLLSILFLGLIFWVLFYLFSIPISLLWCLTLGAIIAPTDPVSVISMFGRLGLSKRLQAIFAGESLFNDGIALIAFTTFLSVIIHQKTPSTTSLFLISIKEIVGSGLLGIITATIVIFIIRRLSHNEITILFSLALAAGTFSIANDLNMSGPIAVVASGLLIGNHLQKQPAEKSDSVIYCWHVIDEILNTMLFLIIGLQIVIIPFSYHILVITFLAFPFLAITRFIALSLSGFVLLYQDSNPKGLISILTWGGLRGGISLAIALSLPNIFPKNEILLICYGCVVLTVLIQGLTMEYVVNYFYRKEIN</sequence>
<dbReference type="InterPro" id="IPR006153">
    <property type="entry name" value="Cation/H_exchanger_TM"/>
</dbReference>
<dbReference type="EMBL" id="QGLT01000001">
    <property type="protein sequence ID" value="PXZ01522.1"/>
    <property type="molecule type" value="Genomic_DNA"/>
</dbReference>
<dbReference type="GO" id="GO:0098719">
    <property type="term" value="P:sodium ion import across plasma membrane"/>
    <property type="evidence" value="ECO:0007669"/>
    <property type="project" value="TreeGrafter"/>
</dbReference>
<dbReference type="PANTHER" id="PTHR10110">
    <property type="entry name" value="SODIUM/HYDROGEN EXCHANGER"/>
    <property type="match status" value="1"/>
</dbReference>
<keyword evidence="15" id="KW-1185">Reference proteome</keyword>
<keyword evidence="11" id="KW-0739">Sodium transport</keyword>
<evidence type="ECO:0000256" key="6">
    <source>
        <dbReference type="ARBA" id="ARBA00022692"/>
    </source>
</evidence>
<feature type="domain" description="Cation/H+ exchanger transmembrane" evidence="13">
    <location>
        <begin position="13"/>
        <end position="405"/>
    </location>
</feature>
<dbReference type="Pfam" id="PF00999">
    <property type="entry name" value="Na_H_Exchanger"/>
    <property type="match status" value="1"/>
</dbReference>
<evidence type="ECO:0000256" key="7">
    <source>
        <dbReference type="ARBA" id="ARBA00022989"/>
    </source>
</evidence>
<dbReference type="GO" id="GO:0051453">
    <property type="term" value="P:regulation of intracellular pH"/>
    <property type="evidence" value="ECO:0007669"/>
    <property type="project" value="TreeGrafter"/>
</dbReference>
<evidence type="ECO:0000256" key="11">
    <source>
        <dbReference type="ARBA" id="ARBA00023201"/>
    </source>
</evidence>
<dbReference type="AlphaFoldDB" id="A0A318MXU2"/>
<evidence type="ECO:0000313" key="14">
    <source>
        <dbReference type="EMBL" id="PXZ01522.1"/>
    </source>
</evidence>
<feature type="transmembrane region" description="Helical" evidence="12">
    <location>
        <begin position="133"/>
        <end position="155"/>
    </location>
</feature>
<dbReference type="GO" id="GO:0015386">
    <property type="term" value="F:potassium:proton antiporter activity"/>
    <property type="evidence" value="ECO:0007669"/>
    <property type="project" value="TreeGrafter"/>
</dbReference>
<comment type="subcellular location">
    <subcellularLocation>
        <location evidence="1">Cell membrane</location>
        <topology evidence="1">Multi-pass membrane protein</topology>
    </subcellularLocation>
</comment>
<keyword evidence="9" id="KW-0406">Ion transport</keyword>
<gene>
    <name evidence="14" type="ORF">DK869_00465</name>
</gene>
<evidence type="ECO:0000256" key="1">
    <source>
        <dbReference type="ARBA" id="ARBA00004651"/>
    </source>
</evidence>
<dbReference type="Gene3D" id="6.10.140.1330">
    <property type="match status" value="1"/>
</dbReference>
<comment type="similarity">
    <text evidence="2">Belongs to the monovalent cation:proton antiporter 1 (CPA1) transporter (TC 2.A.36) family.</text>
</comment>
<feature type="transmembrane region" description="Helical" evidence="12">
    <location>
        <begin position="355"/>
        <end position="376"/>
    </location>
</feature>
<evidence type="ECO:0000256" key="12">
    <source>
        <dbReference type="SAM" id="Phobius"/>
    </source>
</evidence>
<keyword evidence="7 12" id="KW-1133">Transmembrane helix</keyword>
<name>A0A318MXU2_9PROT</name>
<dbReference type="PANTHER" id="PTHR10110:SF195">
    <property type="entry name" value="NA(+)_H(+) ANTIPORTER NHAS2"/>
    <property type="match status" value="1"/>
</dbReference>
<evidence type="ECO:0000256" key="9">
    <source>
        <dbReference type="ARBA" id="ARBA00023065"/>
    </source>
</evidence>
<feature type="transmembrane region" description="Helical" evidence="12">
    <location>
        <begin position="209"/>
        <end position="227"/>
    </location>
</feature>
<dbReference type="Proteomes" id="UP000247565">
    <property type="component" value="Unassembled WGS sequence"/>
</dbReference>
<evidence type="ECO:0000256" key="3">
    <source>
        <dbReference type="ARBA" id="ARBA00022448"/>
    </source>
</evidence>
<evidence type="ECO:0000256" key="2">
    <source>
        <dbReference type="ARBA" id="ARBA00007367"/>
    </source>
</evidence>